<feature type="region of interest" description="Disordered" evidence="1">
    <location>
        <begin position="141"/>
        <end position="160"/>
    </location>
</feature>
<protein>
    <submittedName>
        <fullName evidence="2">Uncharacterized protein</fullName>
    </submittedName>
</protein>
<evidence type="ECO:0000313" key="3">
    <source>
        <dbReference type="Proteomes" id="UP000324222"/>
    </source>
</evidence>
<dbReference type="EMBL" id="VSRR010014198">
    <property type="protein sequence ID" value="MPC56724.1"/>
    <property type="molecule type" value="Genomic_DNA"/>
</dbReference>
<sequence length="215" mass="23888">MVRKVPHTEEQVMAQHLPLLLPLSQSTKPLHNTNHWYLVCVHADAVLKCRFHPPENVTGKPLNSERAAIQTLNCKKNRSSALARESDEQQNQMYNGTQETQQALTTRCSSTTLTASGSTISPSTRGTRSSPSFLKVMGEVEEEEVAGEKDDDHEEEEEPAANHHCVFTSHDLNKGTDWFQSLCSPPPPPPPPPISLTCGILLFRAGFNSFQIVKY</sequence>
<feature type="compositionally biased region" description="Acidic residues" evidence="1">
    <location>
        <begin position="141"/>
        <end position="159"/>
    </location>
</feature>
<organism evidence="2 3">
    <name type="scientific">Portunus trituberculatus</name>
    <name type="common">Swimming crab</name>
    <name type="synonym">Neptunus trituberculatus</name>
    <dbReference type="NCBI Taxonomy" id="210409"/>
    <lineage>
        <taxon>Eukaryota</taxon>
        <taxon>Metazoa</taxon>
        <taxon>Ecdysozoa</taxon>
        <taxon>Arthropoda</taxon>
        <taxon>Crustacea</taxon>
        <taxon>Multicrustacea</taxon>
        <taxon>Malacostraca</taxon>
        <taxon>Eumalacostraca</taxon>
        <taxon>Eucarida</taxon>
        <taxon>Decapoda</taxon>
        <taxon>Pleocyemata</taxon>
        <taxon>Brachyura</taxon>
        <taxon>Eubrachyura</taxon>
        <taxon>Portunoidea</taxon>
        <taxon>Portunidae</taxon>
        <taxon>Portuninae</taxon>
        <taxon>Portunus</taxon>
    </lineage>
</organism>
<proteinExistence type="predicted"/>
<comment type="caution">
    <text evidence="2">The sequence shown here is derived from an EMBL/GenBank/DDBJ whole genome shotgun (WGS) entry which is preliminary data.</text>
</comment>
<gene>
    <name evidence="2" type="ORF">E2C01_050689</name>
</gene>
<dbReference type="AlphaFoldDB" id="A0A5B7GJM5"/>
<evidence type="ECO:0000256" key="1">
    <source>
        <dbReference type="SAM" id="MobiDB-lite"/>
    </source>
</evidence>
<keyword evidence="3" id="KW-1185">Reference proteome</keyword>
<dbReference type="Proteomes" id="UP000324222">
    <property type="component" value="Unassembled WGS sequence"/>
</dbReference>
<evidence type="ECO:0000313" key="2">
    <source>
        <dbReference type="EMBL" id="MPC56724.1"/>
    </source>
</evidence>
<name>A0A5B7GJM5_PORTR</name>
<accession>A0A5B7GJM5</accession>
<reference evidence="2 3" key="1">
    <citation type="submission" date="2019-05" db="EMBL/GenBank/DDBJ databases">
        <title>Another draft genome of Portunus trituberculatus and its Hox gene families provides insights of decapod evolution.</title>
        <authorList>
            <person name="Jeong J.-H."/>
            <person name="Song I."/>
            <person name="Kim S."/>
            <person name="Choi T."/>
            <person name="Kim D."/>
            <person name="Ryu S."/>
            <person name="Kim W."/>
        </authorList>
    </citation>
    <scope>NUCLEOTIDE SEQUENCE [LARGE SCALE GENOMIC DNA]</scope>
    <source>
        <tissue evidence="2">Muscle</tissue>
    </source>
</reference>